<gene>
    <name evidence="3" type="ORF">IAA16_10520</name>
</gene>
<evidence type="ECO:0000256" key="1">
    <source>
        <dbReference type="SAM" id="MobiDB-lite"/>
    </source>
</evidence>
<feature type="chain" id="PRO_5039484916" description="Lipoprotein" evidence="2">
    <location>
        <begin position="25"/>
        <end position="312"/>
    </location>
</feature>
<dbReference type="PROSITE" id="PS51257">
    <property type="entry name" value="PROKAR_LIPOPROTEIN"/>
    <property type="match status" value="1"/>
</dbReference>
<dbReference type="Proteomes" id="UP000823914">
    <property type="component" value="Unassembled WGS sequence"/>
</dbReference>
<feature type="compositionally biased region" description="Polar residues" evidence="1">
    <location>
        <begin position="26"/>
        <end position="35"/>
    </location>
</feature>
<evidence type="ECO:0000313" key="4">
    <source>
        <dbReference type="Proteomes" id="UP000823914"/>
    </source>
</evidence>
<proteinExistence type="predicted"/>
<protein>
    <recommendedName>
        <fullName evidence="5">Lipoprotein</fullName>
    </recommendedName>
</protein>
<evidence type="ECO:0008006" key="5">
    <source>
        <dbReference type="Google" id="ProtNLM"/>
    </source>
</evidence>
<accession>A0A9E2L384</accession>
<reference evidence="3" key="2">
    <citation type="submission" date="2021-04" db="EMBL/GenBank/DDBJ databases">
        <authorList>
            <person name="Gilroy R."/>
        </authorList>
    </citation>
    <scope>NUCLEOTIDE SEQUENCE</scope>
    <source>
        <strain evidence="3">Gambia15-2214</strain>
    </source>
</reference>
<dbReference type="AlphaFoldDB" id="A0A9E2L384"/>
<dbReference type="EMBL" id="JAHLFV010000241">
    <property type="protein sequence ID" value="MBU3850990.1"/>
    <property type="molecule type" value="Genomic_DNA"/>
</dbReference>
<sequence>MLKSIFSLVMAFLLVFTACTSAPASVPQDQESQSEGGDLSLQETQKVHQPEEILKEFYLEIGETPSEVKVGQSFLSNFYVIVKDKETQLAVSGEEVSVTYPAGKKDGVVLYETEIVVSDGDGYVFFVPEKTTFSCNDTVTFEIPSKDGIATAEIPYKVSTNLYNRGGNISIVDYTKNGNPVTSNSQSASALLLSFMRNGFSKIGLMDFVQEIHTDNTAEIQRQAYNMVGNQSAFIIYGTVKYDGEVTQKDGKYQVPLVSTLTAMDIKTGKKLCSTEIKVIGQGNSEWEAMENARKDLWAPQATEFFKYNMDL</sequence>
<keyword evidence="2" id="KW-0732">Signal</keyword>
<feature type="signal peptide" evidence="2">
    <location>
        <begin position="1"/>
        <end position="24"/>
    </location>
</feature>
<name>A0A9E2L384_9SPIR</name>
<evidence type="ECO:0000256" key="2">
    <source>
        <dbReference type="SAM" id="SignalP"/>
    </source>
</evidence>
<comment type="caution">
    <text evidence="3">The sequence shown here is derived from an EMBL/GenBank/DDBJ whole genome shotgun (WGS) entry which is preliminary data.</text>
</comment>
<organism evidence="3 4">
    <name type="scientific">Candidatus Treponema excrementipullorum</name>
    <dbReference type="NCBI Taxonomy" id="2838768"/>
    <lineage>
        <taxon>Bacteria</taxon>
        <taxon>Pseudomonadati</taxon>
        <taxon>Spirochaetota</taxon>
        <taxon>Spirochaetia</taxon>
        <taxon>Spirochaetales</taxon>
        <taxon>Treponemataceae</taxon>
        <taxon>Treponema</taxon>
    </lineage>
</organism>
<reference evidence="3" key="1">
    <citation type="journal article" date="2021" name="PeerJ">
        <title>Extensive microbial diversity within the chicken gut microbiome revealed by metagenomics and culture.</title>
        <authorList>
            <person name="Gilroy R."/>
            <person name="Ravi A."/>
            <person name="Getino M."/>
            <person name="Pursley I."/>
            <person name="Horton D.L."/>
            <person name="Alikhan N.F."/>
            <person name="Baker D."/>
            <person name="Gharbi K."/>
            <person name="Hall N."/>
            <person name="Watson M."/>
            <person name="Adriaenssens E.M."/>
            <person name="Foster-Nyarko E."/>
            <person name="Jarju S."/>
            <person name="Secka A."/>
            <person name="Antonio M."/>
            <person name="Oren A."/>
            <person name="Chaudhuri R.R."/>
            <person name="La Ragione R."/>
            <person name="Hildebrand F."/>
            <person name="Pallen M.J."/>
        </authorList>
    </citation>
    <scope>NUCLEOTIDE SEQUENCE</scope>
    <source>
        <strain evidence="3">Gambia15-2214</strain>
    </source>
</reference>
<evidence type="ECO:0000313" key="3">
    <source>
        <dbReference type="EMBL" id="MBU3850990.1"/>
    </source>
</evidence>
<feature type="region of interest" description="Disordered" evidence="1">
    <location>
        <begin position="26"/>
        <end position="46"/>
    </location>
</feature>